<keyword evidence="2" id="KW-1185">Reference proteome</keyword>
<dbReference type="EMBL" id="CACVKT020008912">
    <property type="protein sequence ID" value="CAC5418340.1"/>
    <property type="molecule type" value="Genomic_DNA"/>
</dbReference>
<dbReference type="AlphaFoldDB" id="A0A6J8ECV7"/>
<name>A0A6J8ECV7_MYTCO</name>
<sequence>MPQLEAHPKGRHVLLMFEKYIGPAIAFACDNNDTMHMTKTVEMIRCQLVTKNTTFSGSMVPEDIDDSIPPTLLQLVKMIEHDIKSQLDIISTKSDLGLAQLLMFDYPPNTKNVQVQQRHSADRETPFCVYLGLLVIFVAKKTGKDTLLIHYFNMGYGPITFARFHLIK</sequence>
<dbReference type="PANTHER" id="PTHR47018">
    <property type="entry name" value="CXC DOMAIN-CONTAINING PROTEIN-RELATED"/>
    <property type="match status" value="1"/>
</dbReference>
<protein>
    <submittedName>
        <fullName evidence="1">Uncharacterized protein</fullName>
    </submittedName>
</protein>
<dbReference type="PANTHER" id="PTHR47018:SF1">
    <property type="entry name" value="TESMIN_TSO1-LIKE CXC DOMAIN-CONTAINING PROTEIN"/>
    <property type="match status" value="1"/>
</dbReference>
<evidence type="ECO:0000313" key="1">
    <source>
        <dbReference type="EMBL" id="CAC5418340.1"/>
    </source>
</evidence>
<accession>A0A6J8ECV7</accession>
<evidence type="ECO:0000313" key="2">
    <source>
        <dbReference type="Proteomes" id="UP000507470"/>
    </source>
</evidence>
<dbReference type="OrthoDB" id="6089010at2759"/>
<proteinExistence type="predicted"/>
<reference evidence="1 2" key="1">
    <citation type="submission" date="2020-06" db="EMBL/GenBank/DDBJ databases">
        <authorList>
            <person name="Li R."/>
            <person name="Bekaert M."/>
        </authorList>
    </citation>
    <scope>NUCLEOTIDE SEQUENCE [LARGE SCALE GENOMIC DNA]</scope>
    <source>
        <strain evidence="2">wild</strain>
    </source>
</reference>
<gene>
    <name evidence="1" type="ORF">MCOR_50785</name>
</gene>
<dbReference type="Proteomes" id="UP000507470">
    <property type="component" value="Unassembled WGS sequence"/>
</dbReference>
<organism evidence="1 2">
    <name type="scientific">Mytilus coruscus</name>
    <name type="common">Sea mussel</name>
    <dbReference type="NCBI Taxonomy" id="42192"/>
    <lineage>
        <taxon>Eukaryota</taxon>
        <taxon>Metazoa</taxon>
        <taxon>Spiralia</taxon>
        <taxon>Lophotrochozoa</taxon>
        <taxon>Mollusca</taxon>
        <taxon>Bivalvia</taxon>
        <taxon>Autobranchia</taxon>
        <taxon>Pteriomorphia</taxon>
        <taxon>Mytilida</taxon>
        <taxon>Mytiloidea</taxon>
        <taxon>Mytilidae</taxon>
        <taxon>Mytilinae</taxon>
        <taxon>Mytilus</taxon>
    </lineage>
</organism>